<reference evidence="2" key="2">
    <citation type="submission" date="2025-08" db="UniProtKB">
        <authorList>
            <consortium name="Ensembl"/>
        </authorList>
    </citation>
    <scope>IDENTIFICATION</scope>
</reference>
<organism evidence="2 3">
    <name type="scientific">Tetraodon nigroviridis</name>
    <name type="common">Spotted green pufferfish</name>
    <name type="synonym">Chelonodon nigroviridis</name>
    <dbReference type="NCBI Taxonomy" id="99883"/>
    <lineage>
        <taxon>Eukaryota</taxon>
        <taxon>Metazoa</taxon>
        <taxon>Chordata</taxon>
        <taxon>Craniata</taxon>
        <taxon>Vertebrata</taxon>
        <taxon>Euteleostomi</taxon>
        <taxon>Actinopterygii</taxon>
        <taxon>Neopterygii</taxon>
        <taxon>Teleostei</taxon>
        <taxon>Neoteleostei</taxon>
        <taxon>Acanthomorphata</taxon>
        <taxon>Eupercaria</taxon>
        <taxon>Tetraodontiformes</taxon>
        <taxon>Tetradontoidea</taxon>
        <taxon>Tetraodontidae</taxon>
        <taxon>Tetraodon</taxon>
    </lineage>
</organism>
<dbReference type="Pfam" id="PF00856">
    <property type="entry name" value="SET"/>
    <property type="match status" value="1"/>
</dbReference>
<dbReference type="GO" id="GO:0005634">
    <property type="term" value="C:nucleus"/>
    <property type="evidence" value="ECO:0007669"/>
    <property type="project" value="TreeGrafter"/>
</dbReference>
<reference evidence="2" key="3">
    <citation type="submission" date="2025-09" db="UniProtKB">
        <authorList>
            <consortium name="Ensembl"/>
        </authorList>
    </citation>
    <scope>IDENTIFICATION</scope>
</reference>
<sequence length="130" mass="15023">MTAKKAEAKVKQKFELPRRVSPLQDAVFHVPSKTDKTDKLCVKYINAVKGRGVFTKAKISKGQFVAEYRGDIINDSEYQCRRRVDHPSCAAFMFAFRWRGETWCIDASREDESFGRLVNDEGRRPNCKMK</sequence>
<dbReference type="GO" id="GO:0043516">
    <property type="term" value="P:regulation of DNA damage response, signal transduction by p53 class mediator"/>
    <property type="evidence" value="ECO:0007669"/>
    <property type="project" value="TreeGrafter"/>
</dbReference>
<dbReference type="GO" id="GO:0005700">
    <property type="term" value="C:polytene chromosome"/>
    <property type="evidence" value="ECO:0007669"/>
    <property type="project" value="TreeGrafter"/>
</dbReference>
<feature type="domain" description="SET" evidence="1">
    <location>
        <begin position="38"/>
        <end position="130"/>
    </location>
</feature>
<protein>
    <recommendedName>
        <fullName evidence="1">SET domain-containing protein</fullName>
    </recommendedName>
</protein>
<dbReference type="HOGENOM" id="CLU_1937476_0_0_1"/>
<dbReference type="Ensembl" id="ENSTNIT00000004045.1">
    <property type="protein sequence ID" value="ENSTNIP00000000496.1"/>
    <property type="gene ID" value="ENSTNIG00000000616.1"/>
</dbReference>
<reference evidence="3" key="1">
    <citation type="journal article" date="2004" name="Nature">
        <title>Genome duplication in the teleost fish Tetraodon nigroviridis reveals the early vertebrate proto-karyotype.</title>
        <authorList>
            <person name="Jaillon O."/>
            <person name="Aury J.-M."/>
            <person name="Brunet F."/>
            <person name="Petit J.-L."/>
            <person name="Stange-Thomann N."/>
            <person name="Mauceli E."/>
            <person name="Bouneau L."/>
            <person name="Fischer C."/>
            <person name="Ozouf-Costaz C."/>
            <person name="Bernot A."/>
            <person name="Nicaud S."/>
            <person name="Jaffe D."/>
            <person name="Fisher S."/>
            <person name="Lutfalla G."/>
            <person name="Dossat C."/>
            <person name="Segurens B."/>
            <person name="Dasilva C."/>
            <person name="Salanoubat M."/>
            <person name="Levy M."/>
            <person name="Boudet N."/>
            <person name="Castellano S."/>
            <person name="Anthouard V."/>
            <person name="Jubin C."/>
            <person name="Castelli V."/>
            <person name="Katinka M."/>
            <person name="Vacherie B."/>
            <person name="Biemont C."/>
            <person name="Skalli Z."/>
            <person name="Cattolico L."/>
            <person name="Poulain J."/>
            <person name="De Berardinis V."/>
            <person name="Cruaud C."/>
            <person name="Duprat S."/>
            <person name="Brottier P."/>
            <person name="Coutanceau J.-P."/>
            <person name="Gouzy J."/>
            <person name="Parra G."/>
            <person name="Lardier G."/>
            <person name="Chapple C."/>
            <person name="McKernan K.J."/>
            <person name="McEwan P."/>
            <person name="Bosak S."/>
            <person name="Kellis M."/>
            <person name="Volff J.-N."/>
            <person name="Guigo R."/>
            <person name="Zody M.C."/>
            <person name="Mesirov J."/>
            <person name="Lindblad-Toh K."/>
            <person name="Birren B."/>
            <person name="Nusbaum C."/>
            <person name="Kahn D."/>
            <person name="Robinson-Rechavi M."/>
            <person name="Laudet V."/>
            <person name="Schachter V."/>
            <person name="Quetier F."/>
            <person name="Saurin W."/>
            <person name="Scarpelli C."/>
            <person name="Wincker P."/>
            <person name="Lander E.S."/>
            <person name="Weissenbach J."/>
            <person name="Roest Crollius H."/>
        </authorList>
    </citation>
    <scope>NUCLEOTIDE SEQUENCE [LARGE SCALE GENOMIC DNA]</scope>
</reference>
<proteinExistence type="predicted"/>
<dbReference type="GO" id="GO:0042799">
    <property type="term" value="F:histone H4K20 methyltransferase activity"/>
    <property type="evidence" value="ECO:0007669"/>
    <property type="project" value="TreeGrafter"/>
</dbReference>
<name>H3BWY3_TETNG</name>
<dbReference type="Gene3D" id="2.170.270.10">
    <property type="entry name" value="SET domain"/>
    <property type="match status" value="1"/>
</dbReference>
<dbReference type="InterPro" id="IPR051760">
    <property type="entry name" value="KMT5A"/>
</dbReference>
<dbReference type="Proteomes" id="UP000007303">
    <property type="component" value="Unassembled WGS sequence"/>
</dbReference>
<dbReference type="PROSITE" id="PS50280">
    <property type="entry name" value="SET"/>
    <property type="match status" value="1"/>
</dbReference>
<dbReference type="GeneTree" id="ENSGT01020000230590"/>
<evidence type="ECO:0000313" key="2">
    <source>
        <dbReference type="Ensembl" id="ENSTNIP00000000496.1"/>
    </source>
</evidence>
<keyword evidence="3" id="KW-1185">Reference proteome</keyword>
<dbReference type="InParanoid" id="H3BWY3"/>
<dbReference type="AlphaFoldDB" id="H3BWY3"/>
<dbReference type="GO" id="GO:0006357">
    <property type="term" value="P:regulation of transcription by RNA polymerase II"/>
    <property type="evidence" value="ECO:0007669"/>
    <property type="project" value="TreeGrafter"/>
</dbReference>
<dbReference type="SUPFAM" id="SSF82199">
    <property type="entry name" value="SET domain"/>
    <property type="match status" value="1"/>
</dbReference>
<dbReference type="InterPro" id="IPR001214">
    <property type="entry name" value="SET_dom"/>
</dbReference>
<dbReference type="STRING" id="99883.ENSTNIP00000000496"/>
<dbReference type="PANTHER" id="PTHR46167:SF1">
    <property type="entry name" value="N-LYSINE METHYLTRANSFERASE KMT5A"/>
    <property type="match status" value="1"/>
</dbReference>
<evidence type="ECO:0000259" key="1">
    <source>
        <dbReference type="PROSITE" id="PS50280"/>
    </source>
</evidence>
<accession>H3BWY3</accession>
<dbReference type="PANTHER" id="PTHR46167">
    <property type="entry name" value="N-LYSINE METHYLTRANSFERASE KMT5A"/>
    <property type="match status" value="1"/>
</dbReference>
<evidence type="ECO:0000313" key="3">
    <source>
        <dbReference type="Proteomes" id="UP000007303"/>
    </source>
</evidence>
<dbReference type="InterPro" id="IPR046341">
    <property type="entry name" value="SET_dom_sf"/>
</dbReference>